<feature type="domain" description="Alpha/beta hydrolase fold-3" evidence="4">
    <location>
        <begin position="76"/>
        <end position="284"/>
    </location>
</feature>
<dbReference type="InterPro" id="IPR013094">
    <property type="entry name" value="AB_hydrolase_3"/>
</dbReference>
<evidence type="ECO:0000313" key="6">
    <source>
        <dbReference type="Proteomes" id="UP000272474"/>
    </source>
</evidence>
<keyword evidence="2 5" id="KW-0378">Hydrolase</keyword>
<evidence type="ECO:0000256" key="1">
    <source>
        <dbReference type="ARBA" id="ARBA00010515"/>
    </source>
</evidence>
<dbReference type="GO" id="GO:0016787">
    <property type="term" value="F:hydrolase activity"/>
    <property type="evidence" value="ECO:0007669"/>
    <property type="project" value="UniProtKB-KW"/>
</dbReference>
<dbReference type="InterPro" id="IPR029058">
    <property type="entry name" value="AB_hydrolase_fold"/>
</dbReference>
<evidence type="ECO:0000313" key="5">
    <source>
        <dbReference type="EMBL" id="RKN40431.1"/>
    </source>
</evidence>
<dbReference type="Gene3D" id="3.40.50.1820">
    <property type="entry name" value="alpha/beta hydrolase"/>
    <property type="match status" value="1"/>
</dbReference>
<reference evidence="5 6" key="1">
    <citation type="journal article" date="2014" name="Int. J. Syst. Evol. Microbiol.">
        <title>Streptomyces hoynatensis sp. nov., isolated from deep marine sediment.</title>
        <authorList>
            <person name="Veyisoglu A."/>
            <person name="Sahin N."/>
        </authorList>
    </citation>
    <scope>NUCLEOTIDE SEQUENCE [LARGE SCALE GENOMIC DNA]</scope>
    <source>
        <strain evidence="5 6">KCTC 29097</strain>
    </source>
</reference>
<name>A0A3A9YWG0_9ACTN</name>
<dbReference type="PROSITE" id="PS01174">
    <property type="entry name" value="LIPASE_GDXG_SER"/>
    <property type="match status" value="1"/>
</dbReference>
<dbReference type="InterPro" id="IPR033140">
    <property type="entry name" value="Lipase_GDXG_put_SER_AS"/>
</dbReference>
<dbReference type="InterPro" id="IPR050300">
    <property type="entry name" value="GDXG_lipolytic_enzyme"/>
</dbReference>
<dbReference type="RefSeq" id="WP_120681124.1">
    <property type="nucleotide sequence ID" value="NZ_RBAL01000010.1"/>
</dbReference>
<evidence type="ECO:0000259" key="4">
    <source>
        <dbReference type="Pfam" id="PF07859"/>
    </source>
</evidence>
<protein>
    <submittedName>
        <fullName evidence="5">Alpha/beta hydrolase</fullName>
    </submittedName>
</protein>
<dbReference type="EMBL" id="RBAL01000010">
    <property type="protein sequence ID" value="RKN40431.1"/>
    <property type="molecule type" value="Genomic_DNA"/>
</dbReference>
<gene>
    <name evidence="5" type="ORF">D7294_18460</name>
</gene>
<comment type="similarity">
    <text evidence="1">Belongs to the 'GDXG' lipolytic enzyme family.</text>
</comment>
<proteinExistence type="inferred from homology"/>
<accession>A0A3A9YWG0</accession>
<sequence>MSYSFDPELAAALAMVPEVDVSDLAAARAAQARELAEQVAEADEEGVDVGELWSPEVTMRTYRPTGAAGPLPVVYRIHGGGFMLGSPDVDHEENLRLCRELGALVVSPDYRLAPEHRFPAGLEDCYAGLCHLVKNATELGLRPERVAVAGDSAGACLATAVALLARDRGGPVIRFQLLESPAVDDRLETPSARRFVDTPIWNRRNARLSWEAYLGPGVPGTRGVPVLAAPARAAAGGLAGLPPAYVSVMEFDPLRDEGIDYARTLLAAGVPTELHLFPGTFHGASMVRHAGVVRRASAEAVDALRRRLSR</sequence>
<evidence type="ECO:0000256" key="2">
    <source>
        <dbReference type="ARBA" id="ARBA00022801"/>
    </source>
</evidence>
<comment type="caution">
    <text evidence="5">The sequence shown here is derived from an EMBL/GenBank/DDBJ whole genome shotgun (WGS) entry which is preliminary data.</text>
</comment>
<dbReference type="PANTHER" id="PTHR48081">
    <property type="entry name" value="AB HYDROLASE SUPERFAMILY PROTEIN C4A8.06C"/>
    <property type="match status" value="1"/>
</dbReference>
<evidence type="ECO:0000256" key="3">
    <source>
        <dbReference type="PROSITE-ProRule" id="PRU10038"/>
    </source>
</evidence>
<dbReference type="AlphaFoldDB" id="A0A3A9YWG0"/>
<organism evidence="5 6">
    <name type="scientific">Streptomyces hoynatensis</name>
    <dbReference type="NCBI Taxonomy" id="1141874"/>
    <lineage>
        <taxon>Bacteria</taxon>
        <taxon>Bacillati</taxon>
        <taxon>Actinomycetota</taxon>
        <taxon>Actinomycetes</taxon>
        <taxon>Kitasatosporales</taxon>
        <taxon>Streptomycetaceae</taxon>
        <taxon>Streptomyces</taxon>
    </lineage>
</organism>
<dbReference type="SUPFAM" id="SSF53474">
    <property type="entry name" value="alpha/beta-Hydrolases"/>
    <property type="match status" value="1"/>
</dbReference>
<dbReference type="Proteomes" id="UP000272474">
    <property type="component" value="Unassembled WGS sequence"/>
</dbReference>
<dbReference type="Pfam" id="PF07859">
    <property type="entry name" value="Abhydrolase_3"/>
    <property type="match status" value="1"/>
</dbReference>
<dbReference type="PANTHER" id="PTHR48081:SF8">
    <property type="entry name" value="ALPHA_BETA HYDROLASE FOLD-3 DOMAIN-CONTAINING PROTEIN-RELATED"/>
    <property type="match status" value="1"/>
</dbReference>
<dbReference type="OrthoDB" id="128186at2"/>
<feature type="active site" evidence="3">
    <location>
        <position position="152"/>
    </location>
</feature>
<keyword evidence="6" id="KW-1185">Reference proteome</keyword>